<dbReference type="Proteomes" id="UP000580250">
    <property type="component" value="Unassembled WGS sequence"/>
</dbReference>
<dbReference type="AlphaFoldDB" id="A0A6V7XE47"/>
<dbReference type="Pfam" id="PF00078">
    <property type="entry name" value="RVT_1"/>
    <property type="match status" value="1"/>
</dbReference>
<comment type="caution">
    <text evidence="2">The sequence shown here is derived from an EMBL/GenBank/DDBJ whole genome shotgun (WGS) entry which is preliminary data.</text>
</comment>
<dbReference type="EMBL" id="CAJEWN010001441">
    <property type="protein sequence ID" value="CAD2197501.1"/>
    <property type="molecule type" value="Genomic_DNA"/>
</dbReference>
<dbReference type="EMBL" id="CAJEWN010001448">
    <property type="protein sequence ID" value="CAD2197561.1"/>
    <property type="molecule type" value="Genomic_DNA"/>
</dbReference>
<dbReference type="PROSITE" id="PS50878">
    <property type="entry name" value="RT_POL"/>
    <property type="match status" value="1"/>
</dbReference>
<dbReference type="OrthoDB" id="5864445at2759"/>
<reference evidence="2 5" key="1">
    <citation type="submission" date="2020-08" db="EMBL/GenBank/DDBJ databases">
        <authorList>
            <person name="Koutsovoulos G."/>
            <person name="Danchin GJ E."/>
        </authorList>
    </citation>
    <scope>NUCLEOTIDE SEQUENCE [LARGE SCALE GENOMIC DNA]</scope>
</reference>
<evidence type="ECO:0000259" key="1">
    <source>
        <dbReference type="PROSITE" id="PS50878"/>
    </source>
</evidence>
<sequence>MFLEFIGQNQLNQLVTEPTRENSILDLVLTPASNLVRNVYVRENFSTSDHKMIEFELYDQIKVFRKPKIYVRDISKSNFNKLNQVIFKNNLDLGILTKFTVEDKYDFLTKELLYLYNKYIPMRTLNKIIRKTYPKRIKELHKEKLRLFRVLKERKHDHELKLEYKIVSRNLKKQLKIHHNTKEEKIINKGGNSIHKFIRNRLTQDNNIPCLIDKENKFYFSNEEKCNVLGKEFQKNFQNKNINLSNYNRNIIPKTKFLDIDLSTSTVWDVLRSLPNRNSTSPDNIPYILLKYCADTLTKLITDIFRCIIDNGQIPSIWKSSFIIPLYKKGEKSDPKNYRPISLTCTLCRVLERIIAQQLTKFLEDNKFFNKNQFGFLKSRSTTTQLLSTMDDFYNAIQDGYSIDIIYIDFAKAFDTVPINILLDKLEKAGISGKVYTFLKNFISDRNFKIKIGDQLSQNYETLSGVPQGSVLGPLLFLIFINDLPNEIPENVGVKLYADDVKLYIAHKNGIERDQLNKALFKLEKWTEDNGLEISPNKCYVLYLGKNNMKKEYSIHGLKVQETECIRDLGVLIDSKISFNNHINMIIKNAYLKSFQIIRIIKSRDLNLLVNIYKTYIRSQLEYATEVWNPQMKYQIDKIEKIQKLFTKNIYKKCGLVKVPYEERLITCKLEKLIDRRKVADLSTAFKIIKGFTSLNSQKYFNLSNRSLRRPLLLRTKKYINRTKNNFFHRVVNNWNNLPNESFKLTDPKKFRSFIKQYFNDKVKY</sequence>
<evidence type="ECO:0000313" key="3">
    <source>
        <dbReference type="EMBL" id="CAD2197561.1"/>
    </source>
</evidence>
<accession>A0A6V7XE47</accession>
<evidence type="ECO:0000313" key="2">
    <source>
        <dbReference type="EMBL" id="CAD2197501.1"/>
    </source>
</evidence>
<dbReference type="PANTHER" id="PTHR33332">
    <property type="entry name" value="REVERSE TRANSCRIPTASE DOMAIN-CONTAINING PROTEIN"/>
    <property type="match status" value="1"/>
</dbReference>
<dbReference type="PRINTS" id="PR01345">
    <property type="entry name" value="CERVTRCPTASE"/>
</dbReference>
<feature type="domain" description="Reverse transcriptase" evidence="1">
    <location>
        <begin position="307"/>
        <end position="560"/>
    </location>
</feature>
<dbReference type="EMBL" id="CAJEWN010004249">
    <property type="protein sequence ID" value="CAD2209507.1"/>
    <property type="molecule type" value="Genomic_DNA"/>
</dbReference>
<name>A0A6V7XE47_MELEN</name>
<evidence type="ECO:0000313" key="4">
    <source>
        <dbReference type="EMBL" id="CAD2209507.1"/>
    </source>
</evidence>
<protein>
    <recommendedName>
        <fullName evidence="1">Reverse transcriptase domain-containing protein</fullName>
    </recommendedName>
</protein>
<proteinExistence type="predicted"/>
<dbReference type="InterPro" id="IPR000477">
    <property type="entry name" value="RT_dom"/>
</dbReference>
<organism evidence="2 5">
    <name type="scientific">Meloidogyne enterolobii</name>
    <name type="common">Root-knot nematode worm</name>
    <name type="synonym">Meloidogyne mayaguensis</name>
    <dbReference type="NCBI Taxonomy" id="390850"/>
    <lineage>
        <taxon>Eukaryota</taxon>
        <taxon>Metazoa</taxon>
        <taxon>Ecdysozoa</taxon>
        <taxon>Nematoda</taxon>
        <taxon>Chromadorea</taxon>
        <taxon>Rhabditida</taxon>
        <taxon>Tylenchina</taxon>
        <taxon>Tylenchomorpha</taxon>
        <taxon>Tylenchoidea</taxon>
        <taxon>Meloidogynidae</taxon>
        <taxon>Meloidogyninae</taxon>
        <taxon>Meloidogyne</taxon>
    </lineage>
</organism>
<evidence type="ECO:0000313" key="5">
    <source>
        <dbReference type="Proteomes" id="UP000580250"/>
    </source>
</evidence>
<gene>
    <name evidence="2" type="ORF">MENT_LOCUS50756</name>
    <name evidence="3" type="ORF">MENT_LOCUS50822</name>
    <name evidence="4" type="ORF">MENT_LOCUS63681</name>
</gene>
<dbReference type="CDD" id="cd01650">
    <property type="entry name" value="RT_nLTR_like"/>
    <property type="match status" value="1"/>
</dbReference>
<dbReference type="InterPro" id="IPR043502">
    <property type="entry name" value="DNA/RNA_pol_sf"/>
</dbReference>
<dbReference type="SUPFAM" id="SSF56672">
    <property type="entry name" value="DNA/RNA polymerases"/>
    <property type="match status" value="1"/>
</dbReference>